<dbReference type="AlphaFoldDB" id="A0A9X5BK09"/>
<sequence>MADIKDIEQRAKDMIEQCQRRKVQRENAEGVDRIFREPIRKKAKEQAKRENAERERQELENRWSPYLEKVMQHAEQEKKKYDDKIMNALKG</sequence>
<protein>
    <submittedName>
        <fullName evidence="2">Uncharacterized protein</fullName>
    </submittedName>
</protein>
<comment type="caution">
    <text evidence="2">The sequence shown here is derived from an EMBL/GenBank/DDBJ whole genome shotgun (WGS) entry which is preliminary data.</text>
</comment>
<name>A0A9X5BK09_9FIRM</name>
<proteinExistence type="predicted"/>
<organism evidence="2 3">
    <name type="scientific">Parablautia muri</name>
    <dbReference type="NCBI Taxonomy" id="2320879"/>
    <lineage>
        <taxon>Bacteria</taxon>
        <taxon>Bacillati</taxon>
        <taxon>Bacillota</taxon>
        <taxon>Clostridia</taxon>
        <taxon>Lachnospirales</taxon>
        <taxon>Lachnospiraceae</taxon>
        <taxon>Parablautia</taxon>
    </lineage>
</organism>
<reference evidence="2" key="1">
    <citation type="submission" date="2018-09" db="EMBL/GenBank/DDBJ databases">
        <title>Murine metabolic-syndrome-specific gut microbial biobank.</title>
        <authorList>
            <person name="Liu C."/>
        </authorList>
    </citation>
    <scope>NUCLEOTIDE SEQUENCE</scope>
    <source>
        <strain evidence="2">D42-62</strain>
    </source>
</reference>
<dbReference type="RefSeq" id="WP_160562375.1">
    <property type="nucleotide sequence ID" value="NZ_QZDT01000100.1"/>
</dbReference>
<dbReference type="EMBL" id="QZDT01000100">
    <property type="protein sequence ID" value="NBJ95490.1"/>
    <property type="molecule type" value="Genomic_DNA"/>
</dbReference>
<keyword evidence="3" id="KW-1185">Reference proteome</keyword>
<feature type="coiled-coil region" evidence="1">
    <location>
        <begin position="40"/>
        <end position="91"/>
    </location>
</feature>
<accession>A0A9X5BK09</accession>
<dbReference type="Proteomes" id="UP001154420">
    <property type="component" value="Unassembled WGS sequence"/>
</dbReference>
<gene>
    <name evidence="2" type="ORF">D5281_23970</name>
</gene>
<evidence type="ECO:0000313" key="2">
    <source>
        <dbReference type="EMBL" id="NBJ95490.1"/>
    </source>
</evidence>
<evidence type="ECO:0000313" key="3">
    <source>
        <dbReference type="Proteomes" id="UP001154420"/>
    </source>
</evidence>
<keyword evidence="1" id="KW-0175">Coiled coil</keyword>
<evidence type="ECO:0000256" key="1">
    <source>
        <dbReference type="SAM" id="Coils"/>
    </source>
</evidence>